<dbReference type="InterPro" id="IPR002925">
    <property type="entry name" value="Dienelactn_hydro"/>
</dbReference>
<dbReference type="InterPro" id="IPR051049">
    <property type="entry name" value="Dienelactone_hydrolase-like"/>
</dbReference>
<dbReference type="RefSeq" id="WP_136497274.1">
    <property type="nucleotide sequence ID" value="NZ_CP046052.1"/>
</dbReference>
<evidence type="ECO:0000313" key="2">
    <source>
        <dbReference type="EMBL" id="QGM47491.1"/>
    </source>
</evidence>
<dbReference type="Proteomes" id="UP000309061">
    <property type="component" value="Chromosome"/>
</dbReference>
<evidence type="ECO:0000259" key="1">
    <source>
        <dbReference type="Pfam" id="PF01738"/>
    </source>
</evidence>
<sequence>MTERSTSDYARAAGAISSQRIATPEKGLEVKEVRIPTGRGDMPAYFAKPATGTGFPVILIAQEIFGLHEHIRDIARRFAALGYLAVAPDYFFRVGDPSAAPDIAAIRRIILAAPDSGVMTDFDSALDFAAASAGDVSRSAITGFCWGGRMAWLYARHNPRLRAAIPWYGRLGGDKTANQPLWPLDIAQEIEIPVLGLYGGADPSIPLDQIDEMRAKLGEAAVPAEIVVYADAPHAFFADYRESYRPEAAQDAWRRTLEFLRERVLQE</sequence>
<gene>
    <name evidence="2" type="ORF">H2LOC_018365</name>
</gene>
<dbReference type="KEGG" id="mhey:H2LOC_018365"/>
<dbReference type="OrthoDB" id="9771666at2"/>
<organism evidence="2 3">
    <name type="scientific">Methylocystis heyeri</name>
    <dbReference type="NCBI Taxonomy" id="391905"/>
    <lineage>
        <taxon>Bacteria</taxon>
        <taxon>Pseudomonadati</taxon>
        <taxon>Pseudomonadota</taxon>
        <taxon>Alphaproteobacteria</taxon>
        <taxon>Hyphomicrobiales</taxon>
        <taxon>Methylocystaceae</taxon>
        <taxon>Methylocystis</taxon>
    </lineage>
</organism>
<dbReference type="InterPro" id="IPR029058">
    <property type="entry name" value="AB_hydrolase_fold"/>
</dbReference>
<accession>A0A6B8KK64</accession>
<feature type="domain" description="Dienelactone hydrolase" evidence="1">
    <location>
        <begin position="42"/>
        <end position="262"/>
    </location>
</feature>
<dbReference type="GO" id="GO:0016787">
    <property type="term" value="F:hydrolase activity"/>
    <property type="evidence" value="ECO:0007669"/>
    <property type="project" value="UniProtKB-KW"/>
</dbReference>
<dbReference type="SUPFAM" id="SSF53474">
    <property type="entry name" value="alpha/beta-Hydrolases"/>
    <property type="match status" value="1"/>
</dbReference>
<reference evidence="2 3" key="1">
    <citation type="submission" date="2019-11" db="EMBL/GenBank/DDBJ databases">
        <title>The genome sequence of Methylocystis heyeri.</title>
        <authorList>
            <person name="Oshkin I.Y."/>
            <person name="Miroshnikov K."/>
            <person name="Dedysh S.N."/>
        </authorList>
    </citation>
    <scope>NUCLEOTIDE SEQUENCE [LARGE SCALE GENOMIC DNA]</scope>
    <source>
        <strain evidence="2 3">H2</strain>
    </source>
</reference>
<evidence type="ECO:0000313" key="3">
    <source>
        <dbReference type="Proteomes" id="UP000309061"/>
    </source>
</evidence>
<keyword evidence="3" id="KW-1185">Reference proteome</keyword>
<name>A0A6B8KK64_9HYPH</name>
<dbReference type="Gene3D" id="3.40.50.1820">
    <property type="entry name" value="alpha/beta hydrolase"/>
    <property type="match status" value="1"/>
</dbReference>
<keyword evidence="2" id="KW-0378">Hydrolase</keyword>
<proteinExistence type="predicted"/>
<dbReference type="Pfam" id="PF01738">
    <property type="entry name" value="DLH"/>
    <property type="match status" value="1"/>
</dbReference>
<dbReference type="AlphaFoldDB" id="A0A6B8KK64"/>
<protein>
    <submittedName>
        <fullName evidence="2">Dienelactone hydrolase family protein</fullName>
    </submittedName>
</protein>
<dbReference type="PANTHER" id="PTHR46623:SF6">
    <property type="entry name" value="ALPHA_BETA-HYDROLASES SUPERFAMILY PROTEIN"/>
    <property type="match status" value="1"/>
</dbReference>
<dbReference type="PANTHER" id="PTHR46623">
    <property type="entry name" value="CARBOXYMETHYLENEBUTENOLIDASE-RELATED"/>
    <property type="match status" value="1"/>
</dbReference>
<dbReference type="EMBL" id="CP046052">
    <property type="protein sequence ID" value="QGM47491.1"/>
    <property type="molecule type" value="Genomic_DNA"/>
</dbReference>